<dbReference type="Pfam" id="PF06445">
    <property type="entry name" value="GyrI-like"/>
    <property type="match status" value="1"/>
</dbReference>
<dbReference type="InterPro" id="IPR029442">
    <property type="entry name" value="GyrI-like"/>
</dbReference>
<evidence type="ECO:0000259" key="1">
    <source>
        <dbReference type="SMART" id="SM00871"/>
    </source>
</evidence>
<sequence>MSIQAIRFEQGKPMLLGGLRQQHGFAESSQSQPEQWRQFHSLLPTLGQQGSFVYGVMCGHDPAHGFEYMCAIEVASLQGLPSNLGRMRIASQQYAVFLHRGSALSLGATWLAICNEWLANSDYQSAHQPDFEVYDASFDWNAGIGEIEIWISIIKRS</sequence>
<dbReference type="Proteomes" id="UP001596473">
    <property type="component" value="Unassembled WGS sequence"/>
</dbReference>
<dbReference type="RefSeq" id="WP_380189340.1">
    <property type="nucleotide sequence ID" value="NZ_JBHTBQ010000044.1"/>
</dbReference>
<dbReference type="SUPFAM" id="SSF55136">
    <property type="entry name" value="Probable bacterial effector-binding domain"/>
    <property type="match status" value="1"/>
</dbReference>
<organism evidence="2 3">
    <name type="scientific">Iodobacter arcticus</name>
    <dbReference type="NCBI Taxonomy" id="590593"/>
    <lineage>
        <taxon>Bacteria</taxon>
        <taxon>Pseudomonadati</taxon>
        <taxon>Pseudomonadota</taxon>
        <taxon>Betaproteobacteria</taxon>
        <taxon>Neisseriales</taxon>
        <taxon>Chitinibacteraceae</taxon>
        <taxon>Iodobacter</taxon>
    </lineage>
</organism>
<feature type="domain" description="AraC effector-binding" evidence="1">
    <location>
        <begin position="4"/>
        <end position="154"/>
    </location>
</feature>
<keyword evidence="3" id="KW-1185">Reference proteome</keyword>
<evidence type="ECO:0000313" key="2">
    <source>
        <dbReference type="EMBL" id="MFC7421770.1"/>
    </source>
</evidence>
<dbReference type="PANTHER" id="PTHR36444:SF2">
    <property type="entry name" value="TRANSCRIPTIONAL REGULATOR PROTEIN YOBU-RELATED"/>
    <property type="match status" value="1"/>
</dbReference>
<dbReference type="PANTHER" id="PTHR36444">
    <property type="entry name" value="TRANSCRIPTIONAL REGULATOR PROTEIN YOBU-RELATED"/>
    <property type="match status" value="1"/>
</dbReference>
<dbReference type="EMBL" id="JBHTBQ010000044">
    <property type="protein sequence ID" value="MFC7421770.1"/>
    <property type="molecule type" value="Genomic_DNA"/>
</dbReference>
<dbReference type="Gene3D" id="3.20.80.10">
    <property type="entry name" value="Regulatory factor, effector binding domain"/>
    <property type="match status" value="1"/>
</dbReference>
<dbReference type="InterPro" id="IPR053182">
    <property type="entry name" value="YobU-like_regulator"/>
</dbReference>
<evidence type="ECO:0000313" key="3">
    <source>
        <dbReference type="Proteomes" id="UP001596473"/>
    </source>
</evidence>
<gene>
    <name evidence="2" type="ORF">ACFQNF_18075</name>
</gene>
<dbReference type="InterPro" id="IPR010499">
    <property type="entry name" value="AraC_E-bd"/>
</dbReference>
<proteinExistence type="predicted"/>
<reference evidence="3" key="1">
    <citation type="journal article" date="2019" name="Int. J. Syst. Evol. Microbiol.">
        <title>The Global Catalogue of Microorganisms (GCM) 10K type strain sequencing project: providing services to taxonomists for standard genome sequencing and annotation.</title>
        <authorList>
            <consortium name="The Broad Institute Genomics Platform"/>
            <consortium name="The Broad Institute Genome Sequencing Center for Infectious Disease"/>
            <person name="Wu L."/>
            <person name="Ma J."/>
        </authorList>
    </citation>
    <scope>NUCLEOTIDE SEQUENCE [LARGE SCALE GENOMIC DNA]</scope>
    <source>
        <strain evidence="3">CCUG 62945</strain>
    </source>
</reference>
<dbReference type="InterPro" id="IPR011256">
    <property type="entry name" value="Reg_factor_effector_dom_sf"/>
</dbReference>
<accession>A0ABW2R6A6</accession>
<name>A0ABW2R6A6_9NEIS</name>
<protein>
    <submittedName>
        <fullName evidence="2">GyrI-like domain-containing protein</fullName>
    </submittedName>
</protein>
<comment type="caution">
    <text evidence="2">The sequence shown here is derived from an EMBL/GenBank/DDBJ whole genome shotgun (WGS) entry which is preliminary data.</text>
</comment>
<dbReference type="SMART" id="SM00871">
    <property type="entry name" value="AraC_E_bind"/>
    <property type="match status" value="1"/>
</dbReference>